<organism evidence="1 2">
    <name type="scientific">Leptospira stimsonii</name>
    <dbReference type="NCBI Taxonomy" id="2202203"/>
    <lineage>
        <taxon>Bacteria</taxon>
        <taxon>Pseudomonadati</taxon>
        <taxon>Spirochaetota</taxon>
        <taxon>Spirochaetia</taxon>
        <taxon>Leptospirales</taxon>
        <taxon>Leptospiraceae</taxon>
        <taxon>Leptospira</taxon>
    </lineage>
</organism>
<name>A0A8B3CTY7_9LEPT</name>
<evidence type="ECO:0000313" key="2">
    <source>
        <dbReference type="Proteomes" id="UP000266669"/>
    </source>
</evidence>
<proteinExistence type="predicted"/>
<gene>
    <name evidence="1" type="ORF">DLM78_04125</name>
</gene>
<protein>
    <submittedName>
        <fullName evidence="1">Uncharacterized protein</fullName>
    </submittedName>
</protein>
<sequence length="117" mass="13671">MRLSLSSFFDYLYVQLNRRGCTGDLGIFSEKLRNKRKNRLKSMRHPILHGHPQVRSYPRILPREITFLCYRKPVCQELVKVAGISNGESIFSGFSIRFFECYFFGFLEAAFFGKDSS</sequence>
<evidence type="ECO:0000313" key="1">
    <source>
        <dbReference type="EMBL" id="RHX88149.1"/>
    </source>
</evidence>
<accession>A0A8B3CTY7</accession>
<comment type="caution">
    <text evidence="1">The sequence shown here is derived from an EMBL/GenBank/DDBJ whole genome shotgun (WGS) entry which is preliminary data.</text>
</comment>
<reference evidence="2" key="1">
    <citation type="submission" date="2018-05" db="EMBL/GenBank/DDBJ databases">
        <title>Leptospira yasudae sp. nov. and Leptospira stimsonii sp. nov., two pathogenic species of the genus Leptospira isolated from environmental sources.</title>
        <authorList>
            <person name="Casanovas-Massana A."/>
            <person name="Hamond C."/>
            <person name="Santos L.A."/>
            <person name="Hacker K.P."/>
            <person name="Balassiano I."/>
            <person name="Medeiros M.A."/>
            <person name="Reis M.G."/>
            <person name="Ko A.I."/>
            <person name="Wunder E.A."/>
        </authorList>
    </citation>
    <scope>NUCLEOTIDE SEQUENCE [LARGE SCALE GENOMIC DNA]</scope>
    <source>
        <strain evidence="2">AMB6-RJ</strain>
    </source>
</reference>
<dbReference type="EMBL" id="QHCS01000001">
    <property type="protein sequence ID" value="RHX88149.1"/>
    <property type="molecule type" value="Genomic_DNA"/>
</dbReference>
<dbReference type="Proteomes" id="UP000266669">
    <property type="component" value="Unassembled WGS sequence"/>
</dbReference>
<dbReference type="AlphaFoldDB" id="A0A8B3CTY7"/>